<dbReference type="PANTHER" id="PTHR30136:SF8">
    <property type="entry name" value="TRANSCRIPTIONAL REGULATORY PROTEIN"/>
    <property type="match status" value="1"/>
</dbReference>
<dbReference type="Pfam" id="PF09339">
    <property type="entry name" value="HTH_IclR"/>
    <property type="match status" value="1"/>
</dbReference>
<dbReference type="InterPro" id="IPR036390">
    <property type="entry name" value="WH_DNA-bd_sf"/>
</dbReference>
<dbReference type="Gene3D" id="3.30.450.40">
    <property type="match status" value="1"/>
</dbReference>
<dbReference type="InterPro" id="IPR029016">
    <property type="entry name" value="GAF-like_dom_sf"/>
</dbReference>
<comment type="caution">
    <text evidence="6">The sequence shown here is derived from an EMBL/GenBank/DDBJ whole genome shotgun (WGS) entry which is preliminary data.</text>
</comment>
<dbReference type="SMART" id="SM00346">
    <property type="entry name" value="HTH_ICLR"/>
    <property type="match status" value="1"/>
</dbReference>
<dbReference type="Proteomes" id="UP001243757">
    <property type="component" value="Unassembled WGS sequence"/>
</dbReference>
<evidence type="ECO:0000313" key="7">
    <source>
        <dbReference type="Proteomes" id="UP001243757"/>
    </source>
</evidence>
<dbReference type="Gene3D" id="1.10.10.10">
    <property type="entry name" value="Winged helix-like DNA-binding domain superfamily/Winged helix DNA-binding domain"/>
    <property type="match status" value="1"/>
</dbReference>
<gene>
    <name evidence="6" type="ORF">QO033_11940</name>
</gene>
<dbReference type="InterPro" id="IPR005471">
    <property type="entry name" value="Tscrpt_reg_IclR_N"/>
</dbReference>
<accession>A0ABT7F1P9</accession>
<proteinExistence type="predicted"/>
<dbReference type="PROSITE" id="PS51077">
    <property type="entry name" value="HTH_ICLR"/>
    <property type="match status" value="1"/>
</dbReference>
<evidence type="ECO:0000256" key="2">
    <source>
        <dbReference type="ARBA" id="ARBA00023125"/>
    </source>
</evidence>
<organism evidence="6 7">
    <name type="scientific">Pseudodonghicola flavimaris</name>
    <dbReference type="NCBI Taxonomy" id="3050036"/>
    <lineage>
        <taxon>Bacteria</taxon>
        <taxon>Pseudomonadati</taxon>
        <taxon>Pseudomonadota</taxon>
        <taxon>Alphaproteobacteria</taxon>
        <taxon>Rhodobacterales</taxon>
        <taxon>Paracoccaceae</taxon>
        <taxon>Pseudodonghicola</taxon>
    </lineage>
</organism>
<dbReference type="SUPFAM" id="SSF46785">
    <property type="entry name" value="Winged helix' DNA-binding domain"/>
    <property type="match status" value="1"/>
</dbReference>
<evidence type="ECO:0000256" key="1">
    <source>
        <dbReference type="ARBA" id="ARBA00023015"/>
    </source>
</evidence>
<evidence type="ECO:0000313" key="6">
    <source>
        <dbReference type="EMBL" id="MDK3018389.1"/>
    </source>
</evidence>
<feature type="domain" description="IclR-ED" evidence="5">
    <location>
        <begin position="71"/>
        <end position="261"/>
    </location>
</feature>
<dbReference type="PROSITE" id="PS51078">
    <property type="entry name" value="ICLR_ED"/>
    <property type="match status" value="1"/>
</dbReference>
<dbReference type="InterPro" id="IPR036388">
    <property type="entry name" value="WH-like_DNA-bd_sf"/>
</dbReference>
<keyword evidence="3" id="KW-0804">Transcription</keyword>
<feature type="domain" description="HTH iclR-type" evidence="4">
    <location>
        <begin position="8"/>
        <end position="70"/>
    </location>
</feature>
<keyword evidence="2" id="KW-0238">DNA-binding</keyword>
<name>A0ABT7F1P9_9RHOB</name>
<dbReference type="RefSeq" id="WP_284481201.1">
    <property type="nucleotide sequence ID" value="NZ_JASNJD010000007.1"/>
</dbReference>
<dbReference type="PANTHER" id="PTHR30136">
    <property type="entry name" value="HELIX-TURN-HELIX TRANSCRIPTIONAL REGULATOR, ICLR FAMILY"/>
    <property type="match status" value="1"/>
</dbReference>
<keyword evidence="1" id="KW-0805">Transcription regulation</keyword>
<reference evidence="6 7" key="1">
    <citation type="submission" date="2023-05" db="EMBL/GenBank/DDBJ databases">
        <title>Pseudodonghicola sp. nov.</title>
        <authorList>
            <person name="Huang J."/>
        </authorList>
    </citation>
    <scope>NUCLEOTIDE SEQUENCE [LARGE SCALE GENOMIC DNA]</scope>
    <source>
        <strain evidence="6 7">IC7</strain>
    </source>
</reference>
<dbReference type="InterPro" id="IPR014757">
    <property type="entry name" value="Tscrpt_reg_IclR_C"/>
</dbReference>
<keyword evidence="7" id="KW-1185">Reference proteome</keyword>
<dbReference type="Pfam" id="PF01614">
    <property type="entry name" value="IclR_C"/>
    <property type="match status" value="1"/>
</dbReference>
<evidence type="ECO:0000256" key="3">
    <source>
        <dbReference type="ARBA" id="ARBA00023163"/>
    </source>
</evidence>
<sequence>MRQGARGIQSIEVSGRILRALAQTCGPMMLKDLAQAADLAPAQCHAYLTSLRHVGLVRQDPATGHYRTGAFALRLGIGWMKSTPQAAAAVRELKALTEEFGVMSLLAVWGAAGPTIIHFNAGVTQTALNIRQGTLFSVTGTATGRVFAAFGTTPEIEQHIDADLDKSRQRSGIGSILTRADFDRQRDTTRARGFATAEGGPVPGLNAVAAPIFGCDGQMRFVGTLIGPTDELNVGEEAAEVRRLLAVTGSLSARGAEVAGSPSQTYAGSIAPADREVG</sequence>
<dbReference type="EMBL" id="JASNJD010000007">
    <property type="protein sequence ID" value="MDK3018389.1"/>
    <property type="molecule type" value="Genomic_DNA"/>
</dbReference>
<evidence type="ECO:0000259" key="5">
    <source>
        <dbReference type="PROSITE" id="PS51078"/>
    </source>
</evidence>
<dbReference type="SUPFAM" id="SSF55781">
    <property type="entry name" value="GAF domain-like"/>
    <property type="match status" value="1"/>
</dbReference>
<dbReference type="InterPro" id="IPR050707">
    <property type="entry name" value="HTH_MetabolicPath_Reg"/>
</dbReference>
<protein>
    <submittedName>
        <fullName evidence="6">Helix-turn-helix domain-containing protein</fullName>
    </submittedName>
</protein>
<evidence type="ECO:0000259" key="4">
    <source>
        <dbReference type="PROSITE" id="PS51077"/>
    </source>
</evidence>